<dbReference type="AlphaFoldDB" id="A0A133PSZ6"/>
<organism evidence="1 2">
    <name type="scientific">Prevotella corporis</name>
    <dbReference type="NCBI Taxonomy" id="28128"/>
    <lineage>
        <taxon>Bacteria</taxon>
        <taxon>Pseudomonadati</taxon>
        <taxon>Bacteroidota</taxon>
        <taxon>Bacteroidia</taxon>
        <taxon>Bacteroidales</taxon>
        <taxon>Prevotellaceae</taxon>
        <taxon>Prevotella</taxon>
    </lineage>
</organism>
<accession>A0A133PSZ6</accession>
<comment type="caution">
    <text evidence="1">The sequence shown here is derived from an EMBL/GenBank/DDBJ whole genome shotgun (WGS) entry which is preliminary data.</text>
</comment>
<sequence length="42" mass="4721">MNKDCIDKDSSNGVLVADFFCTFVSENLSRGHFPSHTKENET</sequence>
<dbReference type="STRING" id="28128.HMPREF3226_02839"/>
<dbReference type="EMBL" id="LRQG01000263">
    <property type="protein sequence ID" value="KXA31988.1"/>
    <property type="molecule type" value="Genomic_DNA"/>
</dbReference>
<evidence type="ECO:0000313" key="1">
    <source>
        <dbReference type="EMBL" id="KXA31988.1"/>
    </source>
</evidence>
<protein>
    <submittedName>
        <fullName evidence="1">Uncharacterized protein</fullName>
    </submittedName>
</protein>
<keyword evidence="2" id="KW-1185">Reference proteome</keyword>
<dbReference type="Proteomes" id="UP000070533">
    <property type="component" value="Unassembled WGS sequence"/>
</dbReference>
<evidence type="ECO:0000313" key="2">
    <source>
        <dbReference type="Proteomes" id="UP000070533"/>
    </source>
</evidence>
<proteinExistence type="predicted"/>
<gene>
    <name evidence="1" type="ORF">HMPREF3226_02839</name>
</gene>
<reference evidence="2" key="1">
    <citation type="submission" date="2016-01" db="EMBL/GenBank/DDBJ databases">
        <authorList>
            <person name="Mitreva M."/>
            <person name="Pepin K.H."/>
            <person name="Mihindukulasuriya K.A."/>
            <person name="Fulton R."/>
            <person name="Fronick C."/>
            <person name="O'Laughlin M."/>
            <person name="Miner T."/>
            <person name="Herter B."/>
            <person name="Rosa B.A."/>
            <person name="Cordes M."/>
            <person name="Tomlinson C."/>
            <person name="Wollam A."/>
            <person name="Palsikar V.B."/>
            <person name="Mardis E.R."/>
            <person name="Wilson R.K."/>
        </authorList>
    </citation>
    <scope>NUCLEOTIDE SEQUENCE [LARGE SCALE GENOMIC DNA]</scope>
    <source>
        <strain evidence="2">MJR7716</strain>
    </source>
</reference>
<dbReference type="PATRIC" id="fig|28128.5.peg.2924"/>
<name>A0A133PSZ6_9BACT</name>